<dbReference type="Pfam" id="PF00679">
    <property type="entry name" value="EFG_C"/>
    <property type="match status" value="1"/>
</dbReference>
<feature type="domain" description="Tr-type G" evidence="5">
    <location>
        <begin position="7"/>
        <end position="264"/>
    </location>
</feature>
<dbReference type="GO" id="GO:0097216">
    <property type="term" value="F:guanosine tetraphosphate binding"/>
    <property type="evidence" value="ECO:0007669"/>
    <property type="project" value="UniProtKB-ARBA"/>
</dbReference>
<dbReference type="InterPro" id="IPR000795">
    <property type="entry name" value="T_Tr_GTP-bd_dom"/>
</dbReference>
<organism evidence="6 7">
    <name type="scientific">Permianibacter aggregans</name>
    <dbReference type="NCBI Taxonomy" id="1510150"/>
    <lineage>
        <taxon>Bacteria</taxon>
        <taxon>Pseudomonadati</taxon>
        <taxon>Pseudomonadota</taxon>
        <taxon>Gammaproteobacteria</taxon>
        <taxon>Pseudomonadales</taxon>
        <taxon>Pseudomonadaceae</taxon>
        <taxon>Permianibacter</taxon>
    </lineage>
</organism>
<keyword evidence="3" id="KW-0648">Protein biosynthesis</keyword>
<evidence type="ECO:0000256" key="4">
    <source>
        <dbReference type="ARBA" id="ARBA00023134"/>
    </source>
</evidence>
<dbReference type="AlphaFoldDB" id="A0A4V3D7C9"/>
<dbReference type="PANTHER" id="PTHR43261:SF6">
    <property type="entry name" value="ELONGATION FACTOR G-LIKE PROTEIN"/>
    <property type="match status" value="1"/>
</dbReference>
<evidence type="ECO:0000256" key="3">
    <source>
        <dbReference type="ARBA" id="ARBA00022917"/>
    </source>
</evidence>
<dbReference type="NCBIfam" id="TIGR00231">
    <property type="entry name" value="small_GTP"/>
    <property type="match status" value="1"/>
</dbReference>
<dbReference type="SUPFAM" id="SSF54980">
    <property type="entry name" value="EF-G C-terminal domain-like"/>
    <property type="match status" value="2"/>
</dbReference>
<dbReference type="Proteomes" id="UP000295375">
    <property type="component" value="Unassembled WGS sequence"/>
</dbReference>
<dbReference type="InterPro" id="IPR053905">
    <property type="entry name" value="EF-G-like_DII"/>
</dbReference>
<protein>
    <submittedName>
        <fullName evidence="6">Translation elongation factor 2 (EF-2/EF-G)</fullName>
    </submittedName>
</protein>
<dbReference type="PROSITE" id="PS51722">
    <property type="entry name" value="G_TR_2"/>
    <property type="match status" value="1"/>
</dbReference>
<keyword evidence="2 6" id="KW-0251">Elongation factor</keyword>
<dbReference type="FunFam" id="3.30.230.10:FF:000003">
    <property type="entry name" value="Elongation factor G"/>
    <property type="match status" value="1"/>
</dbReference>
<dbReference type="InterPro" id="IPR027417">
    <property type="entry name" value="P-loop_NTPase"/>
</dbReference>
<dbReference type="Gene3D" id="3.40.50.300">
    <property type="entry name" value="P-loop containing nucleotide triphosphate hydrolases"/>
    <property type="match status" value="1"/>
</dbReference>
<dbReference type="Gene3D" id="2.40.30.10">
    <property type="entry name" value="Translation factors"/>
    <property type="match status" value="1"/>
</dbReference>
<dbReference type="Gene3D" id="3.30.230.10">
    <property type="match status" value="1"/>
</dbReference>
<proteinExistence type="predicted"/>
<evidence type="ECO:0000313" key="7">
    <source>
        <dbReference type="Proteomes" id="UP000295375"/>
    </source>
</evidence>
<keyword evidence="7" id="KW-1185">Reference proteome</keyword>
<dbReference type="Gene3D" id="3.30.70.870">
    <property type="entry name" value="Elongation Factor G (Translational Gtpase), domain 3"/>
    <property type="match status" value="1"/>
</dbReference>
<gene>
    <name evidence="6" type="ORF">EV696_11039</name>
</gene>
<evidence type="ECO:0000256" key="2">
    <source>
        <dbReference type="ARBA" id="ARBA00022768"/>
    </source>
</evidence>
<dbReference type="SUPFAM" id="SSF52540">
    <property type="entry name" value="P-loop containing nucleoside triphosphate hydrolases"/>
    <property type="match status" value="1"/>
</dbReference>
<dbReference type="InterPro" id="IPR020568">
    <property type="entry name" value="Ribosomal_Su5_D2-typ_SF"/>
</dbReference>
<dbReference type="RefSeq" id="WP_133591060.1">
    <property type="nucleotide sequence ID" value="NZ_CP037953.1"/>
</dbReference>
<dbReference type="GO" id="GO:0005525">
    <property type="term" value="F:GTP binding"/>
    <property type="evidence" value="ECO:0007669"/>
    <property type="project" value="UniProtKB-KW"/>
</dbReference>
<dbReference type="InterPro" id="IPR041095">
    <property type="entry name" value="EFG_II"/>
</dbReference>
<keyword evidence="1" id="KW-0547">Nucleotide-binding</keyword>
<dbReference type="SMART" id="SM00889">
    <property type="entry name" value="EFG_IV"/>
    <property type="match status" value="1"/>
</dbReference>
<comment type="caution">
    <text evidence="6">The sequence shown here is derived from an EMBL/GenBank/DDBJ whole genome shotgun (WGS) entry which is preliminary data.</text>
</comment>
<dbReference type="InterPro" id="IPR014721">
    <property type="entry name" value="Ribsml_uS5_D2-typ_fold_subgr"/>
</dbReference>
<dbReference type="InterPro" id="IPR000640">
    <property type="entry name" value="EFG_V-like"/>
</dbReference>
<dbReference type="SUPFAM" id="SSF54211">
    <property type="entry name" value="Ribosomal protein S5 domain 2-like"/>
    <property type="match status" value="1"/>
</dbReference>
<dbReference type="InterPro" id="IPR035647">
    <property type="entry name" value="EFG_III/V"/>
</dbReference>
<dbReference type="Pfam" id="PF00009">
    <property type="entry name" value="GTP_EFTU"/>
    <property type="match status" value="1"/>
</dbReference>
<dbReference type="GO" id="GO:0032790">
    <property type="term" value="P:ribosome disassembly"/>
    <property type="evidence" value="ECO:0007669"/>
    <property type="project" value="TreeGrafter"/>
</dbReference>
<dbReference type="PANTHER" id="PTHR43261">
    <property type="entry name" value="TRANSLATION ELONGATION FACTOR G-RELATED"/>
    <property type="match status" value="1"/>
</dbReference>
<evidence type="ECO:0000259" key="5">
    <source>
        <dbReference type="PROSITE" id="PS51722"/>
    </source>
</evidence>
<dbReference type="SUPFAM" id="SSF50447">
    <property type="entry name" value="Translation proteins"/>
    <property type="match status" value="1"/>
</dbReference>
<evidence type="ECO:0000256" key="1">
    <source>
        <dbReference type="ARBA" id="ARBA00022741"/>
    </source>
</evidence>
<dbReference type="EMBL" id="SNYM01000010">
    <property type="protein sequence ID" value="TDQ47447.1"/>
    <property type="molecule type" value="Genomic_DNA"/>
</dbReference>
<dbReference type="Pfam" id="PF22042">
    <property type="entry name" value="EF-G_D2"/>
    <property type="match status" value="1"/>
</dbReference>
<reference evidence="6 7" key="1">
    <citation type="submission" date="2019-03" db="EMBL/GenBank/DDBJ databases">
        <title>Genomic Encyclopedia of Type Strains, Phase IV (KMG-IV): sequencing the most valuable type-strain genomes for metagenomic binning, comparative biology and taxonomic classification.</title>
        <authorList>
            <person name="Goeker M."/>
        </authorList>
    </citation>
    <scope>NUCLEOTIDE SEQUENCE [LARGE SCALE GENOMIC DNA]</scope>
    <source>
        <strain evidence="6 7">DSM 103792</strain>
    </source>
</reference>
<dbReference type="OrthoDB" id="9804431at2"/>
<dbReference type="InterPro" id="IPR009000">
    <property type="entry name" value="Transl_B-barrel_sf"/>
</dbReference>
<dbReference type="GO" id="GO:0003924">
    <property type="term" value="F:GTPase activity"/>
    <property type="evidence" value="ECO:0007669"/>
    <property type="project" value="InterPro"/>
</dbReference>
<accession>A0A4V3D7C9</accession>
<dbReference type="Pfam" id="PF03764">
    <property type="entry name" value="EFG_IV"/>
    <property type="match status" value="1"/>
</dbReference>
<dbReference type="Pfam" id="PF14492">
    <property type="entry name" value="EFG_III"/>
    <property type="match status" value="1"/>
</dbReference>
<dbReference type="InterPro" id="IPR005517">
    <property type="entry name" value="Transl_elong_EFG/EF2_IV"/>
</dbReference>
<dbReference type="CDD" id="cd01514">
    <property type="entry name" value="Elongation_Factor_C"/>
    <property type="match status" value="1"/>
</dbReference>
<dbReference type="SMART" id="SM00838">
    <property type="entry name" value="EFG_C"/>
    <property type="match status" value="1"/>
</dbReference>
<name>A0A4V3D7C9_9GAMM</name>
<dbReference type="CDD" id="cd01434">
    <property type="entry name" value="EFG_mtEFG1_IV"/>
    <property type="match status" value="1"/>
</dbReference>
<sequence length="682" mass="74482">MAGKPISEIRNIAFIGNAASGKTTLVEQLLLRTGAINNAGTVEQGNTVCDFDPMEKASGHSLEPALCHTTYNDIELHIVDTPGYPELHGRSLSVLTAVESAFIVVAANAGLDTATERLYQAARDRGLDCFLVINKIDGHAEQLPALLHSIEQRLGKHCLPINLPAYGGEQVIDCYFAPKKVATDVGDVDAAHEAIIDQIVELDEALMSRYLEQGETLTPEQLHDAFEQALREGHCVPVLFTSARTGAGLDEMLTIFAELAPNPIEANPPLFLKGEGAQAKPITVLPDKDKHALAHVFHVSIDPYVGRIAWLRVHQGVFSTGQSLFIGDARKPFKLAHLLDVQGKQTTEIPQAMPGDIVAISKVDDLSYNAVVHDSHEEDHHHLQPMPLPSAQHGLALTPLKHGDEARLSDALHKITAEDPSLRLEHRRQQNETVLHGIGEFHLKIALEKMQQRFNAEFHTHTPSVAYRETITAHAEGHARHKKQTGGAGQFGEVYLRVEPLPRGSGFEFVDKVVGGAIPFQFLPAVEKGVREICETGAIAGYPLQDLRVIVYDGKHHSVDSKEVAFIAAGKKAMLDAIDKAKPVILEPIASLSIDIEGQKLGDITSELSSHRGMITGTDSNGAERSKVFAKLPMGELPTFQLRLKSLSGGDGSLELQFSHYDTVPPHLQQELQKRYQRGEED</sequence>
<dbReference type="NCBIfam" id="NF009891">
    <property type="entry name" value="PRK13351.1-1"/>
    <property type="match status" value="1"/>
</dbReference>
<dbReference type="NCBIfam" id="NF009381">
    <property type="entry name" value="PRK12740.1-5"/>
    <property type="match status" value="1"/>
</dbReference>
<dbReference type="GO" id="GO:0003746">
    <property type="term" value="F:translation elongation factor activity"/>
    <property type="evidence" value="ECO:0007669"/>
    <property type="project" value="UniProtKB-KW"/>
</dbReference>
<dbReference type="InterPro" id="IPR005225">
    <property type="entry name" value="Small_GTP-bd"/>
</dbReference>
<evidence type="ECO:0000313" key="6">
    <source>
        <dbReference type="EMBL" id="TDQ47447.1"/>
    </source>
</evidence>
<dbReference type="InterPro" id="IPR047872">
    <property type="entry name" value="EFG_IV"/>
</dbReference>
<keyword evidence="4" id="KW-0342">GTP-binding</keyword>
<dbReference type="Gene3D" id="3.30.70.240">
    <property type="match status" value="1"/>
</dbReference>